<dbReference type="SMART" id="SM00906">
    <property type="entry name" value="Fungal_trans"/>
    <property type="match status" value="1"/>
</dbReference>
<name>A0A8H4RAG4_9HELO</name>
<evidence type="ECO:0000256" key="4">
    <source>
        <dbReference type="ARBA" id="ARBA00023125"/>
    </source>
</evidence>
<dbReference type="GO" id="GO:0006351">
    <property type="term" value="P:DNA-templated transcription"/>
    <property type="evidence" value="ECO:0007669"/>
    <property type="project" value="InterPro"/>
</dbReference>
<protein>
    <recommendedName>
        <fullName evidence="9">Zn(2)-C6 fungal-type domain-containing protein</fullName>
    </recommendedName>
</protein>
<evidence type="ECO:0000313" key="11">
    <source>
        <dbReference type="Proteomes" id="UP000566819"/>
    </source>
</evidence>
<dbReference type="InterPro" id="IPR002347">
    <property type="entry name" value="SDR_fam"/>
</dbReference>
<gene>
    <name evidence="10" type="ORF">G7Y89_g12235</name>
</gene>
<feature type="coiled-coil region" evidence="7">
    <location>
        <begin position="58"/>
        <end position="85"/>
    </location>
</feature>
<dbReference type="AlphaFoldDB" id="A0A8H4RAG4"/>
<dbReference type="SUPFAM" id="SSF51735">
    <property type="entry name" value="NAD(P)-binding Rossmann-fold domains"/>
    <property type="match status" value="1"/>
</dbReference>
<keyword evidence="6" id="KW-0539">Nucleus</keyword>
<accession>A0A8H4RAG4</accession>
<dbReference type="GO" id="GO:0008270">
    <property type="term" value="F:zinc ion binding"/>
    <property type="evidence" value="ECO:0007669"/>
    <property type="project" value="InterPro"/>
</dbReference>
<evidence type="ECO:0000256" key="1">
    <source>
        <dbReference type="ARBA" id="ARBA00004123"/>
    </source>
</evidence>
<dbReference type="OrthoDB" id="2123952at2759"/>
<comment type="subcellular location">
    <subcellularLocation>
        <location evidence="1">Nucleus</location>
    </subcellularLocation>
</comment>
<evidence type="ECO:0000256" key="6">
    <source>
        <dbReference type="ARBA" id="ARBA00023242"/>
    </source>
</evidence>
<dbReference type="CDD" id="cd12148">
    <property type="entry name" value="fungal_TF_MHR"/>
    <property type="match status" value="1"/>
</dbReference>
<evidence type="ECO:0000256" key="2">
    <source>
        <dbReference type="ARBA" id="ARBA00022723"/>
    </source>
</evidence>
<organism evidence="10 11">
    <name type="scientific">Cudoniella acicularis</name>
    <dbReference type="NCBI Taxonomy" id="354080"/>
    <lineage>
        <taxon>Eukaryota</taxon>
        <taxon>Fungi</taxon>
        <taxon>Dikarya</taxon>
        <taxon>Ascomycota</taxon>
        <taxon>Pezizomycotina</taxon>
        <taxon>Leotiomycetes</taxon>
        <taxon>Helotiales</taxon>
        <taxon>Tricladiaceae</taxon>
        <taxon>Cudoniella</taxon>
    </lineage>
</organism>
<keyword evidence="11" id="KW-1185">Reference proteome</keyword>
<evidence type="ECO:0000256" key="3">
    <source>
        <dbReference type="ARBA" id="ARBA00023015"/>
    </source>
</evidence>
<dbReference type="Proteomes" id="UP000566819">
    <property type="component" value="Unassembled WGS sequence"/>
</dbReference>
<dbReference type="Gene3D" id="4.10.240.10">
    <property type="entry name" value="Zn(2)-C6 fungal-type DNA-binding domain"/>
    <property type="match status" value="1"/>
</dbReference>
<dbReference type="Gene3D" id="3.40.50.720">
    <property type="entry name" value="NAD(P)-binding Rossmann-like Domain"/>
    <property type="match status" value="1"/>
</dbReference>
<reference evidence="10 11" key="1">
    <citation type="submission" date="2020-03" db="EMBL/GenBank/DDBJ databases">
        <title>Draft Genome Sequence of Cudoniella acicularis.</title>
        <authorList>
            <person name="Buettner E."/>
            <person name="Kellner H."/>
        </authorList>
    </citation>
    <scope>NUCLEOTIDE SEQUENCE [LARGE SCALE GENOMIC DNA]</scope>
    <source>
        <strain evidence="10 11">DSM 108380</strain>
    </source>
</reference>
<dbReference type="PANTHER" id="PTHR46910:SF37">
    <property type="entry name" value="ZN(II)2CYS6 TRANSCRIPTION FACTOR (EUROFUNG)"/>
    <property type="match status" value="1"/>
</dbReference>
<dbReference type="Pfam" id="PF00172">
    <property type="entry name" value="Zn_clus"/>
    <property type="match status" value="1"/>
</dbReference>
<dbReference type="GO" id="GO:0003677">
    <property type="term" value="F:DNA binding"/>
    <property type="evidence" value="ECO:0007669"/>
    <property type="project" value="UniProtKB-KW"/>
</dbReference>
<evidence type="ECO:0000256" key="5">
    <source>
        <dbReference type="ARBA" id="ARBA00023163"/>
    </source>
</evidence>
<proteinExistence type="predicted"/>
<keyword evidence="5" id="KW-0804">Transcription</keyword>
<sequence length="882" mass="97558">MDQHKGSRKACDLCYNKRIKCDTQKPRCSHCVVYKSECTYKAASRKVASRNQRPINGQDALQIHVERLETRLSQALERIDRLESMAPQMGIAPEFSSLVEGEDIRPPEENLHNPFMDLPPIQEVLPAVENFLTTFNSFFPLFHPGTLLRTVENWYSYPNQRDSTVWAAINVVLALAHRQSDPDGTIPSKSIAEYLNNAQSVLTEVMMRETDIINVQVLIGLVILFQGALDLGPPTMLIATALRLAHKLGLHTRKSSENLELSEALQRNRIFWIAYILDRDISMRTRQPPLQLDSDIDLDLPPDEPDNSEEGFVFTANGHSKLNFLRARVQLARIQGSTYYCLYSVRAQNSGPDERAENITHIHQMLDKWISQVPPDFSPRLLSQAGSPGLVRYFCVLYATHLLCRGLVAQAHAWNSQWMGSLQDYGKRAAAGEATAPNPLPQCWQTLVNESREFMVLFMSVERKDTAFIWMTICTYISSLICLTANNMCNPQHGALEVDKQIVDTALQFVDEIVRQTTLEPMRRLQDACKELSRHALVISQQERHDELPVASQFLSAESPSVFVGYGSEEVIAGYGHKQPSGASAPMTSLSPGRESPGASTEAGAHIYHSKPYPFISPTRPELSAAGKNVVVTGGGTGIGKAIAIAFAQAGASCIAILGRRLDRLQTTATEITIASPATRILFETTDVSQRASIDRALKNITDQVGRIDVFVSNAGMLPTQAPVAGYDESEFRHGFELNVIGAFNTVQAFLPLAAPGAKLFNTSSLIAHVVPWQDMFAYAVDKAATTKMFDYIAAENPDLHVVNVQPGVVVTEMSSGTDIPVEAQDEPGLAGAFLVWLASPEAKFLKGKFVWVNWDAEELISRAKEIENSLLLRVLLNGVTM</sequence>
<feature type="domain" description="Zn(2)-C6 fungal-type" evidence="9">
    <location>
        <begin position="10"/>
        <end position="40"/>
    </location>
</feature>
<keyword evidence="7" id="KW-0175">Coiled coil</keyword>
<evidence type="ECO:0000313" key="10">
    <source>
        <dbReference type="EMBL" id="KAF4625928.1"/>
    </source>
</evidence>
<dbReference type="InterPro" id="IPR050987">
    <property type="entry name" value="AtrR-like"/>
</dbReference>
<dbReference type="InterPro" id="IPR036291">
    <property type="entry name" value="NAD(P)-bd_dom_sf"/>
</dbReference>
<dbReference type="InterPro" id="IPR001138">
    <property type="entry name" value="Zn2Cys6_DnaBD"/>
</dbReference>
<dbReference type="PANTHER" id="PTHR46910">
    <property type="entry name" value="TRANSCRIPTION FACTOR PDR1"/>
    <property type="match status" value="1"/>
</dbReference>
<dbReference type="Pfam" id="PF04082">
    <property type="entry name" value="Fungal_trans"/>
    <property type="match status" value="1"/>
</dbReference>
<keyword evidence="3" id="KW-0805">Transcription regulation</keyword>
<dbReference type="SUPFAM" id="SSF57701">
    <property type="entry name" value="Zn2/Cys6 DNA-binding domain"/>
    <property type="match status" value="1"/>
</dbReference>
<evidence type="ECO:0000256" key="8">
    <source>
        <dbReference type="SAM" id="MobiDB-lite"/>
    </source>
</evidence>
<dbReference type="PRINTS" id="PR00081">
    <property type="entry name" value="GDHRDH"/>
</dbReference>
<dbReference type="CDD" id="cd05233">
    <property type="entry name" value="SDR_c"/>
    <property type="match status" value="1"/>
</dbReference>
<dbReference type="Pfam" id="PF00106">
    <property type="entry name" value="adh_short"/>
    <property type="match status" value="1"/>
</dbReference>
<dbReference type="CDD" id="cd00067">
    <property type="entry name" value="GAL4"/>
    <property type="match status" value="1"/>
</dbReference>
<evidence type="ECO:0000256" key="7">
    <source>
        <dbReference type="SAM" id="Coils"/>
    </source>
</evidence>
<evidence type="ECO:0000259" key="9">
    <source>
        <dbReference type="PROSITE" id="PS50048"/>
    </source>
</evidence>
<dbReference type="GO" id="GO:0005634">
    <property type="term" value="C:nucleus"/>
    <property type="evidence" value="ECO:0007669"/>
    <property type="project" value="UniProtKB-SubCell"/>
</dbReference>
<comment type="caution">
    <text evidence="10">The sequence shown here is derived from an EMBL/GenBank/DDBJ whole genome shotgun (WGS) entry which is preliminary data.</text>
</comment>
<dbReference type="InterPro" id="IPR036864">
    <property type="entry name" value="Zn2-C6_fun-type_DNA-bd_sf"/>
</dbReference>
<feature type="region of interest" description="Disordered" evidence="8">
    <location>
        <begin position="577"/>
        <end position="602"/>
    </location>
</feature>
<dbReference type="SMART" id="SM00066">
    <property type="entry name" value="GAL4"/>
    <property type="match status" value="1"/>
</dbReference>
<keyword evidence="2" id="KW-0479">Metal-binding</keyword>
<dbReference type="PROSITE" id="PS50048">
    <property type="entry name" value="ZN2_CY6_FUNGAL_2"/>
    <property type="match status" value="1"/>
</dbReference>
<keyword evidence="4" id="KW-0238">DNA-binding</keyword>
<dbReference type="GO" id="GO:0000981">
    <property type="term" value="F:DNA-binding transcription factor activity, RNA polymerase II-specific"/>
    <property type="evidence" value="ECO:0007669"/>
    <property type="project" value="InterPro"/>
</dbReference>
<dbReference type="InterPro" id="IPR007219">
    <property type="entry name" value="XnlR_reg_dom"/>
</dbReference>
<dbReference type="EMBL" id="JAAMPI010001263">
    <property type="protein sequence ID" value="KAF4625928.1"/>
    <property type="molecule type" value="Genomic_DNA"/>
</dbReference>